<reference evidence="3" key="1">
    <citation type="journal article" date="2019" name="Int. J. Syst. Evol. Microbiol.">
        <title>The Global Catalogue of Microorganisms (GCM) 10K type strain sequencing project: providing services to taxonomists for standard genome sequencing and annotation.</title>
        <authorList>
            <consortium name="The Broad Institute Genomics Platform"/>
            <consortium name="The Broad Institute Genome Sequencing Center for Infectious Disease"/>
            <person name="Wu L."/>
            <person name="Ma J."/>
        </authorList>
    </citation>
    <scope>NUCLEOTIDE SEQUENCE [LARGE SCALE GENOMIC DNA]</scope>
    <source>
        <strain evidence="3">JCM 16914</strain>
    </source>
</reference>
<dbReference type="Proteomes" id="UP001500133">
    <property type="component" value="Unassembled WGS sequence"/>
</dbReference>
<evidence type="ECO:0000259" key="1">
    <source>
        <dbReference type="Pfam" id="PF05099"/>
    </source>
</evidence>
<evidence type="ECO:0000313" key="2">
    <source>
        <dbReference type="EMBL" id="GAA3894447.1"/>
    </source>
</evidence>
<protein>
    <submittedName>
        <fullName evidence="2">TerB family tellurite resistance protein</fullName>
    </submittedName>
</protein>
<gene>
    <name evidence="2" type="ORF">GCM10022228_02010</name>
</gene>
<dbReference type="SUPFAM" id="SSF158682">
    <property type="entry name" value="TerB-like"/>
    <property type="match status" value="1"/>
</dbReference>
<accession>A0ABP7L502</accession>
<dbReference type="RefSeq" id="WP_344701416.1">
    <property type="nucleotide sequence ID" value="NZ_BAAAZT010000011.1"/>
</dbReference>
<dbReference type="InterPro" id="IPR007791">
    <property type="entry name" value="DjlA_N"/>
</dbReference>
<dbReference type="EMBL" id="BAAAZT010000011">
    <property type="protein sequence ID" value="GAA3894447.1"/>
    <property type="molecule type" value="Genomic_DNA"/>
</dbReference>
<comment type="caution">
    <text evidence="2">The sequence shown here is derived from an EMBL/GenBank/DDBJ whole genome shotgun (WGS) entry which is preliminary data.</text>
</comment>
<dbReference type="InterPro" id="IPR029024">
    <property type="entry name" value="TerB-like"/>
</dbReference>
<evidence type="ECO:0000313" key="3">
    <source>
        <dbReference type="Proteomes" id="UP001500133"/>
    </source>
</evidence>
<organism evidence="2 3">
    <name type="scientific">Halomonas cibimaris</name>
    <dbReference type="NCBI Taxonomy" id="657012"/>
    <lineage>
        <taxon>Bacteria</taxon>
        <taxon>Pseudomonadati</taxon>
        <taxon>Pseudomonadota</taxon>
        <taxon>Gammaproteobacteria</taxon>
        <taxon>Oceanospirillales</taxon>
        <taxon>Halomonadaceae</taxon>
        <taxon>Halomonas</taxon>
    </lineage>
</organism>
<dbReference type="Pfam" id="PF05099">
    <property type="entry name" value="TerB"/>
    <property type="match status" value="1"/>
</dbReference>
<keyword evidence="3" id="KW-1185">Reference proteome</keyword>
<sequence length="149" mass="17196">MLDAVTRFFQRALAAPERSQNPALTLELACAALLCEIMRADFDTSASEREALRTMLVSRLSVKAADVDELMALAEKTTDESVDHYRFVRLISRHYDQVQRFELVKLMWQMAWVDGTIDPQEEHRIRRLAGLLYVSHGDFIRAKLETEPR</sequence>
<feature type="domain" description="Co-chaperone DjlA N-terminal" evidence="1">
    <location>
        <begin position="27"/>
        <end position="143"/>
    </location>
</feature>
<dbReference type="Gene3D" id="1.10.3680.10">
    <property type="entry name" value="TerB-like"/>
    <property type="match status" value="1"/>
</dbReference>
<name>A0ABP7L502_9GAMM</name>
<dbReference type="CDD" id="cd07313">
    <property type="entry name" value="terB_like_2"/>
    <property type="match status" value="1"/>
</dbReference>
<proteinExistence type="predicted"/>